<sequence length="137" mass="15153">MFAKENEICFEVKIGPTYFEPKGTDKLGHCLWNRQVIGKLSVDVRLVDYLTAVLIGVDIWEDKKEEIGEVGDQSGVIIGVVAGIGALAAIIIIPVAIYCYLKKKGNNEQDKKPEQEVSRKVSTPTVDNNRDVMFNVG</sequence>
<name>A0AC34RKZ0_9BILA</name>
<dbReference type="Proteomes" id="UP000887576">
    <property type="component" value="Unplaced"/>
</dbReference>
<evidence type="ECO:0000313" key="2">
    <source>
        <dbReference type="WBParaSite" id="JU765_v2.g7788.t1"/>
    </source>
</evidence>
<reference evidence="2" key="1">
    <citation type="submission" date="2022-11" db="UniProtKB">
        <authorList>
            <consortium name="WormBaseParasite"/>
        </authorList>
    </citation>
    <scope>IDENTIFICATION</scope>
</reference>
<organism evidence="1 2">
    <name type="scientific">Panagrolaimus sp. JU765</name>
    <dbReference type="NCBI Taxonomy" id="591449"/>
    <lineage>
        <taxon>Eukaryota</taxon>
        <taxon>Metazoa</taxon>
        <taxon>Ecdysozoa</taxon>
        <taxon>Nematoda</taxon>
        <taxon>Chromadorea</taxon>
        <taxon>Rhabditida</taxon>
        <taxon>Tylenchina</taxon>
        <taxon>Panagrolaimomorpha</taxon>
        <taxon>Panagrolaimoidea</taxon>
        <taxon>Panagrolaimidae</taxon>
        <taxon>Panagrolaimus</taxon>
    </lineage>
</organism>
<accession>A0AC34RKZ0</accession>
<protein>
    <submittedName>
        <fullName evidence="2">Uncharacterized protein</fullName>
    </submittedName>
</protein>
<proteinExistence type="predicted"/>
<evidence type="ECO:0000313" key="1">
    <source>
        <dbReference type="Proteomes" id="UP000887576"/>
    </source>
</evidence>
<dbReference type="WBParaSite" id="JU765_v2.g7788.t1">
    <property type="protein sequence ID" value="JU765_v2.g7788.t1"/>
    <property type="gene ID" value="JU765_v2.g7788"/>
</dbReference>